<feature type="compositionally biased region" description="Low complexity" evidence="1">
    <location>
        <begin position="172"/>
        <end position="186"/>
    </location>
</feature>
<organism evidence="3 4">
    <name type="scientific">Glonium stellatum</name>
    <dbReference type="NCBI Taxonomy" id="574774"/>
    <lineage>
        <taxon>Eukaryota</taxon>
        <taxon>Fungi</taxon>
        <taxon>Dikarya</taxon>
        <taxon>Ascomycota</taxon>
        <taxon>Pezizomycotina</taxon>
        <taxon>Dothideomycetes</taxon>
        <taxon>Pleosporomycetidae</taxon>
        <taxon>Gloniales</taxon>
        <taxon>Gloniaceae</taxon>
        <taxon>Glonium</taxon>
    </lineage>
</organism>
<sequence length="662" mass="72694">MATAVLPPTGIALYGAPDADIETKEAKSNAIQVMQLEMTQSVVDELLQCVRSGKPPQILFGRAPQLKYGDKVHVLQTTSESLRYELYQSTESDDDDHLAFAGLINHSLAVQKAEQVTAGVDTALETLKNSMAALSEAKEANKTIVHDASPIPSSHRRFPSKSFRPQQHLKQSSSVSSPLRSAPSSPATMSLSQSSMKAAPTSQPNIQADSLRALRVPLIHLLAIEPRNLNWISRKTRGKINDCKEILGKIAKPGSTDSSWHLSDKAYKELDPWKFPYPSPEDRQKAIDSAIKAFDRLRLAKDDKLWQILLPKQERGKGKVLSRLNVTAPSQKSATPLQKISKLTEKKAVAGAKTEEKDSEREGKKVKEKPEKKAGKGGTAKDVKSTAAKSSAPQPEIPKARTKNMAKTTVRDASSMPRQKPKGGSKDVPPRENKTKPSRPAANANNKPKNPSPLSASPPVNASDLEDSHPVHKALSAAPSPAKLPSGNSDRTLKRKANDLDDSVHNHNLSVKQRKMDRPTPTTTPLGAARPVSTPSSGQSLKRKADNLDSDISRSHTPNNNNSKHRKVDSIDTVAASRYNPAHNGSSPQSDTSTSPPLQLSFRQTVELSQKFQRYYERYEKLYWQLYEADKAPSETQREELMKMHTKLEEMKREIKAGAGKN</sequence>
<feature type="compositionally biased region" description="Basic and acidic residues" evidence="1">
    <location>
        <begin position="342"/>
        <end position="384"/>
    </location>
</feature>
<proteinExistence type="predicted"/>
<dbReference type="GO" id="GO:0008023">
    <property type="term" value="C:transcription elongation factor complex"/>
    <property type="evidence" value="ECO:0007669"/>
    <property type="project" value="InterPro"/>
</dbReference>
<dbReference type="Pfam" id="PF10390">
    <property type="entry name" value="ELL"/>
    <property type="match status" value="1"/>
</dbReference>
<dbReference type="OrthoDB" id="2587563at2759"/>
<evidence type="ECO:0000259" key="2">
    <source>
        <dbReference type="Pfam" id="PF10390"/>
    </source>
</evidence>
<evidence type="ECO:0000256" key="1">
    <source>
        <dbReference type="SAM" id="MobiDB-lite"/>
    </source>
</evidence>
<evidence type="ECO:0000313" key="4">
    <source>
        <dbReference type="Proteomes" id="UP000250140"/>
    </source>
</evidence>
<dbReference type="InterPro" id="IPR042065">
    <property type="entry name" value="E3_ELL-like"/>
</dbReference>
<dbReference type="GO" id="GO:0006368">
    <property type="term" value="P:transcription elongation by RNA polymerase II"/>
    <property type="evidence" value="ECO:0007669"/>
    <property type="project" value="InterPro"/>
</dbReference>
<protein>
    <recommendedName>
        <fullName evidence="2">RNA polymerase II elongation factor ELL N-terminal domain-containing protein</fullName>
    </recommendedName>
</protein>
<dbReference type="GO" id="GO:0016567">
    <property type="term" value="P:protein ubiquitination"/>
    <property type="evidence" value="ECO:0007669"/>
    <property type="project" value="UniProtKB-UniPathway"/>
</dbReference>
<reference evidence="3 4" key="1">
    <citation type="journal article" date="2016" name="Nat. Commun.">
        <title>Ectomycorrhizal ecology is imprinted in the genome of the dominant symbiotic fungus Cenococcum geophilum.</title>
        <authorList>
            <consortium name="DOE Joint Genome Institute"/>
            <person name="Peter M."/>
            <person name="Kohler A."/>
            <person name="Ohm R.A."/>
            <person name="Kuo A."/>
            <person name="Krutzmann J."/>
            <person name="Morin E."/>
            <person name="Arend M."/>
            <person name="Barry K.W."/>
            <person name="Binder M."/>
            <person name="Choi C."/>
            <person name="Clum A."/>
            <person name="Copeland A."/>
            <person name="Grisel N."/>
            <person name="Haridas S."/>
            <person name="Kipfer T."/>
            <person name="LaButti K."/>
            <person name="Lindquist E."/>
            <person name="Lipzen A."/>
            <person name="Maire R."/>
            <person name="Meier B."/>
            <person name="Mihaltcheva S."/>
            <person name="Molinier V."/>
            <person name="Murat C."/>
            <person name="Poggeler S."/>
            <person name="Quandt C.A."/>
            <person name="Sperisen C."/>
            <person name="Tritt A."/>
            <person name="Tisserant E."/>
            <person name="Crous P.W."/>
            <person name="Henrissat B."/>
            <person name="Nehls U."/>
            <person name="Egli S."/>
            <person name="Spatafora J.W."/>
            <person name="Grigoriev I.V."/>
            <person name="Martin F.M."/>
        </authorList>
    </citation>
    <scope>NUCLEOTIDE SEQUENCE [LARGE SCALE GENOMIC DNA]</scope>
    <source>
        <strain evidence="3 4">CBS 207.34</strain>
    </source>
</reference>
<feature type="region of interest" description="Disordered" evidence="1">
    <location>
        <begin position="143"/>
        <end position="204"/>
    </location>
</feature>
<dbReference type="UniPathway" id="UPA00143"/>
<feature type="compositionally biased region" description="Basic and acidic residues" evidence="1">
    <location>
        <begin position="424"/>
        <end position="435"/>
    </location>
</feature>
<dbReference type="Gene3D" id="1.10.10.2670">
    <property type="entry name" value="E3 ubiquitin-protein ligase"/>
    <property type="match status" value="1"/>
</dbReference>
<keyword evidence="4" id="KW-1185">Reference proteome</keyword>
<feature type="compositionally biased region" description="Low complexity" evidence="1">
    <location>
        <begin position="586"/>
        <end position="597"/>
    </location>
</feature>
<dbReference type="InterPro" id="IPR019464">
    <property type="entry name" value="ELL_N"/>
</dbReference>
<feature type="compositionally biased region" description="Low complexity" evidence="1">
    <location>
        <begin position="438"/>
        <end position="459"/>
    </location>
</feature>
<feature type="compositionally biased region" description="Polar residues" evidence="1">
    <location>
        <begin position="187"/>
        <end position="204"/>
    </location>
</feature>
<feature type="compositionally biased region" description="Polar residues" evidence="1">
    <location>
        <begin position="328"/>
        <end position="338"/>
    </location>
</feature>
<dbReference type="InterPro" id="IPR036390">
    <property type="entry name" value="WH_DNA-bd_sf"/>
</dbReference>
<name>A0A8E2EPI9_9PEZI</name>
<feature type="compositionally biased region" description="Low complexity" evidence="1">
    <location>
        <begin position="473"/>
        <end position="486"/>
    </location>
</feature>
<feature type="compositionally biased region" description="Basic and acidic residues" evidence="1">
    <location>
        <begin position="496"/>
        <end position="505"/>
    </location>
</feature>
<evidence type="ECO:0000313" key="3">
    <source>
        <dbReference type="EMBL" id="OCL02008.1"/>
    </source>
</evidence>
<feature type="region of interest" description="Disordered" evidence="1">
    <location>
        <begin position="328"/>
        <end position="599"/>
    </location>
</feature>
<feature type="compositionally biased region" description="Basic and acidic residues" evidence="1">
    <location>
        <begin position="543"/>
        <end position="554"/>
    </location>
</feature>
<feature type="domain" description="RNA polymerase II elongation factor ELL N-terminal" evidence="2">
    <location>
        <begin position="88"/>
        <end position="284"/>
    </location>
</feature>
<gene>
    <name evidence="3" type="ORF">AOQ84DRAFT_305585</name>
</gene>
<dbReference type="Proteomes" id="UP000250140">
    <property type="component" value="Unassembled WGS sequence"/>
</dbReference>
<accession>A0A8E2EPI9</accession>
<dbReference type="SUPFAM" id="SSF46785">
    <property type="entry name" value="Winged helix' DNA-binding domain"/>
    <property type="match status" value="1"/>
</dbReference>
<dbReference type="EMBL" id="KV751022">
    <property type="protein sequence ID" value="OCL02008.1"/>
    <property type="molecule type" value="Genomic_DNA"/>
</dbReference>
<dbReference type="AlphaFoldDB" id="A0A8E2EPI9"/>